<feature type="chain" id="PRO_5045173939" evidence="1">
    <location>
        <begin position="27"/>
        <end position="609"/>
    </location>
</feature>
<protein>
    <submittedName>
        <fullName evidence="2">Uncharacterized protein</fullName>
    </submittedName>
</protein>
<evidence type="ECO:0000256" key="1">
    <source>
        <dbReference type="SAM" id="SignalP"/>
    </source>
</evidence>
<keyword evidence="1" id="KW-0732">Signal</keyword>
<accession>A0ABU0W7V0</accession>
<dbReference type="PANTHER" id="PTHR36220">
    <property type="entry name" value="UNNAMED PRODUCT"/>
    <property type="match status" value="1"/>
</dbReference>
<dbReference type="Proteomes" id="UP001239019">
    <property type="component" value="Unassembled WGS sequence"/>
</dbReference>
<name>A0ABU0W7V0_9GAMM</name>
<keyword evidence="3" id="KW-1185">Reference proteome</keyword>
<evidence type="ECO:0000313" key="2">
    <source>
        <dbReference type="EMBL" id="MDQ2070022.1"/>
    </source>
</evidence>
<organism evidence="2 3">
    <name type="scientific">Natronospira bacteriovora</name>
    <dbReference type="NCBI Taxonomy" id="3069753"/>
    <lineage>
        <taxon>Bacteria</taxon>
        <taxon>Pseudomonadati</taxon>
        <taxon>Pseudomonadota</taxon>
        <taxon>Gammaproteobacteria</taxon>
        <taxon>Natronospirales</taxon>
        <taxon>Natronospiraceae</taxon>
        <taxon>Natronospira</taxon>
    </lineage>
</organism>
<dbReference type="InterPro" id="IPR028994">
    <property type="entry name" value="Integrin_alpha_N"/>
</dbReference>
<dbReference type="PANTHER" id="PTHR36220:SF1">
    <property type="entry name" value="GAMMA TUBULIN COMPLEX COMPONENT C-TERMINAL DOMAIN-CONTAINING PROTEIN"/>
    <property type="match status" value="1"/>
</dbReference>
<reference evidence="2 3" key="1">
    <citation type="submission" date="2023-08" db="EMBL/GenBank/DDBJ databases">
        <title>Whole-genome sequencing of halo(alkali)philic microorganisms from hypersaline lakes.</title>
        <authorList>
            <person name="Sorokin D.Y."/>
            <person name="Abbas B."/>
            <person name="Merkel A.Y."/>
        </authorList>
    </citation>
    <scope>NUCLEOTIDE SEQUENCE [LARGE SCALE GENOMIC DNA]</scope>
    <source>
        <strain evidence="2 3">AB-CW4</strain>
    </source>
</reference>
<dbReference type="RefSeq" id="WP_306728521.1">
    <property type="nucleotide sequence ID" value="NZ_JAVDDT010000005.1"/>
</dbReference>
<dbReference type="EMBL" id="JAVDDT010000005">
    <property type="protein sequence ID" value="MDQ2070022.1"/>
    <property type="molecule type" value="Genomic_DNA"/>
</dbReference>
<comment type="caution">
    <text evidence="2">The sequence shown here is derived from an EMBL/GenBank/DDBJ whole genome shotgun (WGS) entry which is preliminary data.</text>
</comment>
<feature type="signal peptide" evidence="1">
    <location>
        <begin position="1"/>
        <end position="26"/>
    </location>
</feature>
<dbReference type="Gene3D" id="2.130.10.130">
    <property type="entry name" value="Integrin alpha, N-terminal"/>
    <property type="match status" value="1"/>
</dbReference>
<sequence length="609" mass="66969">MNLGFLKRICRYLSLMMICGLPSLHADTPDGLLPDGGALPPHDALGLISDIAGDEDFVLIGIGDATVEGIQDLGGAVIMAPNAEGQWLEQRWIPGTEVGLDRRARFGNEVDIDGDHFYVGAFRADRSPDAQNSGAVFEFRRDPASGQVDFLRRIDRPEPNTASFGSGVAADGGWLAVGATLGEGPLPDSNGATYLFRWEESVADWVYEQKLLAHDRPEGQVLDDFGMRVKLAYPWLAVWGRNAWVEEEEARLGATYMYRHDPESGEWVFTQRLVGDAPEQGRETLEYRLVYLGENHLMLMGEDRSEEPMSGRVRLYIHELDVETDQWERSAIMENPDPVEGYNDTFGWSATLTRSGERLIVGEPAARDETGTLSGGALHVFRRDASEATGWRLLGELTPTWRSWDNVGHRLGSGVVPAGSHGVAAMGGGPSALGHAYGNALVFQPEAAPVHLRFGDAWPEAAVVRDRSFDHHWRVENQGEATASNVFLRLQRREDAFELTAANVPCWWQRSAQSDICLIKSIPPGGHVTVTTRMEALVAGDHEIALQLVSDQVEENESPLQDSVTISVSPPSSGSGCSLGRGPYELLILLFVANWRLRRQPFIDQAPSH</sequence>
<proteinExistence type="predicted"/>
<gene>
    <name evidence="2" type="ORF">RBH19_09055</name>
</gene>
<evidence type="ECO:0000313" key="3">
    <source>
        <dbReference type="Proteomes" id="UP001239019"/>
    </source>
</evidence>